<evidence type="ECO:0000256" key="9">
    <source>
        <dbReference type="ARBA" id="ARBA00023303"/>
    </source>
</evidence>
<feature type="transmembrane region" description="Helical" evidence="10">
    <location>
        <begin position="6"/>
        <end position="24"/>
    </location>
</feature>
<evidence type="ECO:0000313" key="14">
    <source>
        <dbReference type="EMBL" id="KAA8514884.1"/>
    </source>
</evidence>
<dbReference type="InterPro" id="IPR003864">
    <property type="entry name" value="CSC1/OSCA1-like_7TM"/>
</dbReference>
<feature type="transmembrane region" description="Helical" evidence="10">
    <location>
        <begin position="141"/>
        <end position="160"/>
    </location>
</feature>
<dbReference type="Pfam" id="PF02714">
    <property type="entry name" value="RSN1_7TM"/>
    <property type="match status" value="1"/>
</dbReference>
<comment type="similarity">
    <text evidence="2">Belongs to the CSC1 (TC 1.A.17) family.</text>
</comment>
<dbReference type="AlphaFoldDB" id="A0A5J4ZB02"/>
<protein>
    <recommendedName>
        <fullName evidence="16">CSC1/OSCA1-like 7TM region domain-containing protein</fullName>
    </recommendedName>
</protein>
<keyword evidence="15" id="KW-1185">Reference proteome</keyword>
<dbReference type="EMBL" id="CM018052">
    <property type="protein sequence ID" value="KAA8514884.1"/>
    <property type="molecule type" value="Genomic_DNA"/>
</dbReference>
<keyword evidence="9" id="KW-0407">Ion channel</keyword>
<accession>A0A5J4ZB02</accession>
<feature type="transmembrane region" description="Helical" evidence="10">
    <location>
        <begin position="362"/>
        <end position="385"/>
    </location>
</feature>
<dbReference type="PANTHER" id="PTHR13018">
    <property type="entry name" value="PROBABLE MEMBRANE PROTEIN DUF221-RELATED"/>
    <property type="match status" value="1"/>
</dbReference>
<evidence type="ECO:0000256" key="2">
    <source>
        <dbReference type="ARBA" id="ARBA00007779"/>
    </source>
</evidence>
<comment type="subcellular location">
    <subcellularLocation>
        <location evidence="1">Membrane</location>
        <topology evidence="1">Multi-pass membrane protein</topology>
    </subcellularLocation>
</comment>
<evidence type="ECO:0000256" key="6">
    <source>
        <dbReference type="ARBA" id="ARBA00022989"/>
    </source>
</evidence>
<keyword evidence="4 10" id="KW-0812">Transmembrane</keyword>
<proteinExistence type="inferred from homology"/>
<evidence type="ECO:0000256" key="10">
    <source>
        <dbReference type="SAM" id="Phobius"/>
    </source>
</evidence>
<feature type="transmembrane region" description="Helical" evidence="10">
    <location>
        <begin position="614"/>
        <end position="631"/>
    </location>
</feature>
<feature type="transmembrane region" description="Helical" evidence="10">
    <location>
        <begin position="637"/>
        <end position="656"/>
    </location>
</feature>
<feature type="domain" description="CSC1/OSCA1-like cytosolic" evidence="13">
    <location>
        <begin position="183"/>
        <end position="349"/>
    </location>
</feature>
<evidence type="ECO:0008006" key="16">
    <source>
        <dbReference type="Google" id="ProtNLM"/>
    </source>
</evidence>
<dbReference type="Proteomes" id="UP000325577">
    <property type="component" value="Linkage Group LG9"/>
</dbReference>
<dbReference type="Pfam" id="PF13967">
    <property type="entry name" value="RSN1_TM"/>
    <property type="match status" value="1"/>
</dbReference>
<evidence type="ECO:0000259" key="11">
    <source>
        <dbReference type="Pfam" id="PF02714"/>
    </source>
</evidence>
<feature type="transmembrane region" description="Helical" evidence="10">
    <location>
        <begin position="414"/>
        <end position="434"/>
    </location>
</feature>
<evidence type="ECO:0000313" key="15">
    <source>
        <dbReference type="Proteomes" id="UP000325577"/>
    </source>
</evidence>
<evidence type="ECO:0000256" key="1">
    <source>
        <dbReference type="ARBA" id="ARBA00004141"/>
    </source>
</evidence>
<feature type="transmembrane region" description="Helical" evidence="10">
    <location>
        <begin position="559"/>
        <end position="585"/>
    </location>
</feature>
<evidence type="ECO:0000259" key="12">
    <source>
        <dbReference type="Pfam" id="PF13967"/>
    </source>
</evidence>
<evidence type="ECO:0000256" key="3">
    <source>
        <dbReference type="ARBA" id="ARBA00022448"/>
    </source>
</evidence>
<dbReference type="GO" id="GO:0005886">
    <property type="term" value="C:plasma membrane"/>
    <property type="evidence" value="ECO:0007669"/>
    <property type="project" value="TreeGrafter"/>
</dbReference>
<evidence type="ECO:0000256" key="4">
    <source>
        <dbReference type="ARBA" id="ARBA00022692"/>
    </source>
</evidence>
<keyword evidence="7" id="KW-0406">Ion transport</keyword>
<dbReference type="InterPro" id="IPR045122">
    <property type="entry name" value="Csc1-like"/>
</dbReference>
<feature type="domain" description="CSC1/OSCA1-like 7TM region" evidence="11">
    <location>
        <begin position="360"/>
        <end position="631"/>
    </location>
</feature>
<dbReference type="GO" id="GO:0005227">
    <property type="term" value="F:calcium-activated cation channel activity"/>
    <property type="evidence" value="ECO:0007669"/>
    <property type="project" value="InterPro"/>
</dbReference>
<keyword evidence="6 10" id="KW-1133">Transmembrane helix</keyword>
<organism evidence="14 15">
    <name type="scientific">Nyssa sinensis</name>
    <dbReference type="NCBI Taxonomy" id="561372"/>
    <lineage>
        <taxon>Eukaryota</taxon>
        <taxon>Viridiplantae</taxon>
        <taxon>Streptophyta</taxon>
        <taxon>Embryophyta</taxon>
        <taxon>Tracheophyta</taxon>
        <taxon>Spermatophyta</taxon>
        <taxon>Magnoliopsida</taxon>
        <taxon>eudicotyledons</taxon>
        <taxon>Gunneridae</taxon>
        <taxon>Pentapetalae</taxon>
        <taxon>asterids</taxon>
        <taxon>Cornales</taxon>
        <taxon>Nyssaceae</taxon>
        <taxon>Nyssa</taxon>
    </lineage>
</organism>
<dbReference type="PANTHER" id="PTHR13018:SF100">
    <property type="entry name" value="CSC1-LIKE PROTEIN ERD4"/>
    <property type="match status" value="1"/>
</dbReference>
<keyword evidence="3" id="KW-0813">Transport</keyword>
<dbReference type="InterPro" id="IPR032880">
    <property type="entry name" value="CSC1/OSCA1-like_N"/>
</dbReference>
<dbReference type="InterPro" id="IPR027815">
    <property type="entry name" value="CSC1/OSCA1-like_cyt"/>
</dbReference>
<feature type="transmembrane region" description="Helical" evidence="10">
    <location>
        <begin position="82"/>
        <end position="107"/>
    </location>
</feature>
<keyword evidence="8 10" id="KW-0472">Membrane</keyword>
<evidence type="ECO:0000259" key="13">
    <source>
        <dbReference type="Pfam" id="PF14703"/>
    </source>
</evidence>
<evidence type="ECO:0000256" key="7">
    <source>
        <dbReference type="ARBA" id="ARBA00023065"/>
    </source>
</evidence>
<keyword evidence="5" id="KW-0106">Calcium</keyword>
<evidence type="ECO:0000256" key="8">
    <source>
        <dbReference type="ARBA" id="ARBA00023136"/>
    </source>
</evidence>
<evidence type="ECO:0000256" key="5">
    <source>
        <dbReference type="ARBA" id="ARBA00022837"/>
    </source>
</evidence>
<sequence length="711" mass="80876">MDFSSLLTSFGTSFVIFLILMLLFTGLSRKSVNKVVYYPNRILKGIDPLEDGSKTRNPFSWIREALSSTEEDILSMSGVDAAVYFVFLTTALGILVLAAIVLLPVLLPVAATDNIEKSSNVTLINLEKLSMGHVKEMSHRLWAFVIATYWVSFSAYYLLWKAYNHVSNLRATALKSPKLRAEQFAILVRDIPPVKGQTTSEQVDSYFKTIYPETFYRSMVVTDNNEVNKIWEKLERSKKNLVRAEAIYEESKKRSKPAGRKPTRKTGFLGLFGKEVNSIQYYNEKINELIPKLEVEQKVTLRERQKGSAIVFFTNRVTAASAAQSLHAQMVDTWTVMDAPEPNQLIWSNLPKSFYERQLRQYVVYAIVALAIFFYMIPIGFVSAFTTLEQLEKVLPFLKGISHPGAIRTALEAYLPQIVLIIFMSLLPKLLFFLSKAEGIPSESLAIKAASGKHFYFTVLNVFIGFTVGGTLFNTFKAIGKDPSSAVTILATSIPGNATFFLSYVALKFFVSYGLEMSRIIPFIIYHLKRKYFCKTDAELKEAWRPTDFDYVSKVPEDMLIITIVFCYSVITPIIIIFGVLYFALGWIVSRNQVLNVNTPSYESNGRMWPHMHTHILAALLLYQVTMFGYFGVKKFYYTPVLIPLPILSLLFAFVCRKKFYHFFHSTSLEVASCELKETPNMEIIFKSFIPPCLNSEKYDDNQNDDPLSQV</sequence>
<name>A0A5J4ZB02_9ASTE</name>
<dbReference type="OrthoDB" id="1689567at2759"/>
<feature type="transmembrane region" description="Helical" evidence="10">
    <location>
        <begin position="455"/>
        <end position="476"/>
    </location>
</feature>
<gene>
    <name evidence="14" type="ORF">F0562_018063</name>
</gene>
<dbReference type="Pfam" id="PF14703">
    <property type="entry name" value="PHM7_cyt"/>
    <property type="match status" value="1"/>
</dbReference>
<feature type="domain" description="CSC1/OSCA1-like N-terminal transmembrane" evidence="12">
    <location>
        <begin position="5"/>
        <end position="161"/>
    </location>
</feature>
<reference evidence="14 15" key="1">
    <citation type="submission" date="2019-09" db="EMBL/GenBank/DDBJ databases">
        <title>A chromosome-level genome assembly of the Chinese tupelo Nyssa sinensis.</title>
        <authorList>
            <person name="Yang X."/>
            <person name="Kang M."/>
            <person name="Yang Y."/>
            <person name="Xiong H."/>
            <person name="Wang M."/>
            <person name="Zhang Z."/>
            <person name="Wang Z."/>
            <person name="Wu H."/>
            <person name="Ma T."/>
            <person name="Liu J."/>
            <person name="Xi Z."/>
        </authorList>
    </citation>
    <scope>NUCLEOTIDE SEQUENCE [LARGE SCALE GENOMIC DNA]</scope>
    <source>
        <strain evidence="14">J267</strain>
        <tissue evidence="14">Leaf</tissue>
    </source>
</reference>